<dbReference type="EMBL" id="LZKJ01000027">
    <property type="protein sequence ID" value="OBI52226.1"/>
    <property type="molecule type" value="Genomic_DNA"/>
</dbReference>
<comment type="caution">
    <text evidence="1">The sequence shown here is derived from an EMBL/GenBank/DDBJ whole genome shotgun (WGS) entry which is preliminary data.</text>
</comment>
<gene>
    <name evidence="1" type="ORF">A5707_12565</name>
</gene>
<evidence type="ECO:0000313" key="2">
    <source>
        <dbReference type="Proteomes" id="UP000093592"/>
    </source>
</evidence>
<proteinExistence type="predicted"/>
<accession>A0A1A2ZT17</accession>
<dbReference type="RefSeq" id="WP_065012806.1">
    <property type="nucleotide sequence ID" value="NZ_LZKJ01000027.1"/>
</dbReference>
<dbReference type="Proteomes" id="UP000093592">
    <property type="component" value="Unassembled WGS sequence"/>
</dbReference>
<reference evidence="2" key="1">
    <citation type="submission" date="2016-06" db="EMBL/GenBank/DDBJ databases">
        <authorList>
            <person name="Sutton G."/>
            <person name="Brinkac L."/>
            <person name="Sanka R."/>
            <person name="Adams M."/>
            <person name="Lau E."/>
            <person name="Sam S."/>
            <person name="Sreng N."/>
            <person name="Him V."/>
            <person name="Kerleguer A."/>
            <person name="Cheng S."/>
        </authorList>
    </citation>
    <scope>NUCLEOTIDE SEQUENCE [LARGE SCALE GENOMIC DNA]</scope>
    <source>
        <strain evidence="2">E861</strain>
    </source>
</reference>
<dbReference type="InterPro" id="IPR019639">
    <property type="entry name" value="DUF2505"/>
</dbReference>
<evidence type="ECO:0000313" key="1">
    <source>
        <dbReference type="EMBL" id="OBI52226.1"/>
    </source>
</evidence>
<protein>
    <recommendedName>
        <fullName evidence="3">DUF2505 domain-containing protein</fullName>
    </recommendedName>
</protein>
<dbReference type="Pfam" id="PF10698">
    <property type="entry name" value="DUF2505"/>
    <property type="match status" value="1"/>
</dbReference>
<organism evidence="1 2">
    <name type="scientific">Mycobacterium kyorinense</name>
    <dbReference type="NCBI Taxonomy" id="487514"/>
    <lineage>
        <taxon>Bacteria</taxon>
        <taxon>Bacillati</taxon>
        <taxon>Actinomycetota</taxon>
        <taxon>Actinomycetes</taxon>
        <taxon>Mycobacteriales</taxon>
        <taxon>Mycobacteriaceae</taxon>
        <taxon>Mycobacterium</taxon>
    </lineage>
</organism>
<dbReference type="OrthoDB" id="5178774at2"/>
<evidence type="ECO:0008006" key="3">
    <source>
        <dbReference type="Google" id="ProtNLM"/>
    </source>
</evidence>
<dbReference type="AlphaFoldDB" id="A0A1A2ZT17"/>
<name>A0A1A2ZT17_9MYCO</name>
<sequence>MPRSFESSVEFPDSVDQIFSTFCDETYWEARIIATGNPNAKLDSLIIDPGETVTANVSVSFLGEKLPKAITKFSGGELKFSQTQRWVRIDGDRVQGEIDVAVSRVPASGAGKALLVPVANGARLDVTTIVEVKIPLVGGKFERYVGGLLDDDLKSFQRFTTEWIAEKS</sequence>